<dbReference type="SUPFAM" id="SSF51735">
    <property type="entry name" value="NAD(P)-binding Rossmann-fold domains"/>
    <property type="match status" value="1"/>
</dbReference>
<dbReference type="InterPro" id="IPR002347">
    <property type="entry name" value="SDR_fam"/>
</dbReference>
<accession>A0A4Z0YN45</accession>
<evidence type="ECO:0000256" key="2">
    <source>
        <dbReference type="ARBA" id="ARBA00022857"/>
    </source>
</evidence>
<name>A0A4Z0YN45_9PEZI</name>
<dbReference type="PRINTS" id="PR00081">
    <property type="entry name" value="GDHRDH"/>
</dbReference>
<sequence length="271" mass="29410">MGWEYKTVLMVGCTAGLGVAMAERMIEHGSFVIAVGRRKDRLDEFQAKHGPDKVATSQFDITDIDGIKSWAEGITKTYPTLDCVVLNAGIQRGVNFTRPESINLSLVRKEIDTNYTAQVALIAALLPHLQARAPEASAIVTVSSGLGLVPLPRCANYASTKAALHALVWSLRAQLQDHEGSRHVRVVEVVPPAVQTELHELQDDLRGTEFAHMGITIGEFMQGCWAGLEAGDEEILVGPVKANFGTIEDGRRLWFNKFLAAAAAGKLPTPK</sequence>
<comment type="caution">
    <text evidence="4">The sequence shown here is derived from an EMBL/GenBank/DDBJ whole genome shotgun (WGS) entry which is preliminary data.</text>
</comment>
<evidence type="ECO:0000256" key="3">
    <source>
        <dbReference type="ARBA" id="ARBA00023002"/>
    </source>
</evidence>
<evidence type="ECO:0000313" key="4">
    <source>
        <dbReference type="EMBL" id="TGJ79026.1"/>
    </source>
</evidence>
<dbReference type="OrthoDB" id="37659at2759"/>
<dbReference type="PANTHER" id="PTHR43669">
    <property type="entry name" value="5-KETO-D-GLUCONATE 5-REDUCTASE"/>
    <property type="match status" value="1"/>
</dbReference>
<dbReference type="InterPro" id="IPR020904">
    <property type="entry name" value="Sc_DH/Rdtase_CS"/>
</dbReference>
<dbReference type="AlphaFoldDB" id="A0A4Z0YN45"/>
<dbReference type="STRING" id="37992.A0A4Z0YN45"/>
<comment type="similarity">
    <text evidence="1">Belongs to the short-chain dehydrogenases/reductases (SDR) family.</text>
</comment>
<dbReference type="Pfam" id="PF00106">
    <property type="entry name" value="adh_short"/>
    <property type="match status" value="1"/>
</dbReference>
<evidence type="ECO:0000313" key="5">
    <source>
        <dbReference type="Proteomes" id="UP000297716"/>
    </source>
</evidence>
<dbReference type="Gene3D" id="3.40.50.720">
    <property type="entry name" value="NAD(P)-binding Rossmann-like Domain"/>
    <property type="match status" value="1"/>
</dbReference>
<keyword evidence="5" id="KW-1185">Reference proteome</keyword>
<dbReference type="InterPro" id="IPR036291">
    <property type="entry name" value="NAD(P)-bd_dom_sf"/>
</dbReference>
<proteinExistence type="inferred from homology"/>
<dbReference type="PANTHER" id="PTHR43669:SF11">
    <property type="entry name" value="SHORT-CHAIN DEHYDROGENASE_OXIDOREDUCTASE"/>
    <property type="match status" value="1"/>
</dbReference>
<protein>
    <submittedName>
        <fullName evidence="4">Uncharacterized protein</fullName>
    </submittedName>
</protein>
<gene>
    <name evidence="4" type="ORF">E0Z10_g9743</name>
</gene>
<keyword evidence="3" id="KW-0560">Oxidoreductase</keyword>
<organism evidence="4 5">
    <name type="scientific">Xylaria hypoxylon</name>
    <dbReference type="NCBI Taxonomy" id="37992"/>
    <lineage>
        <taxon>Eukaryota</taxon>
        <taxon>Fungi</taxon>
        <taxon>Dikarya</taxon>
        <taxon>Ascomycota</taxon>
        <taxon>Pezizomycotina</taxon>
        <taxon>Sordariomycetes</taxon>
        <taxon>Xylariomycetidae</taxon>
        <taxon>Xylariales</taxon>
        <taxon>Xylariaceae</taxon>
        <taxon>Xylaria</taxon>
    </lineage>
</organism>
<dbReference type="GO" id="GO:0016491">
    <property type="term" value="F:oxidoreductase activity"/>
    <property type="evidence" value="ECO:0007669"/>
    <property type="project" value="UniProtKB-KW"/>
</dbReference>
<dbReference type="PROSITE" id="PS00061">
    <property type="entry name" value="ADH_SHORT"/>
    <property type="match status" value="1"/>
</dbReference>
<keyword evidence="2" id="KW-0521">NADP</keyword>
<dbReference type="Proteomes" id="UP000297716">
    <property type="component" value="Unassembled WGS sequence"/>
</dbReference>
<reference evidence="4 5" key="1">
    <citation type="submission" date="2019-03" db="EMBL/GenBank/DDBJ databases">
        <title>Draft genome sequence of Xylaria hypoxylon DSM 108379, a ubiquitous saprotrophic-parasitic fungi on hardwood.</title>
        <authorList>
            <person name="Buettner E."/>
            <person name="Leonhardt S."/>
            <person name="Gebauer A.M."/>
            <person name="Liers C."/>
            <person name="Hofrichter M."/>
            <person name="Kellner H."/>
        </authorList>
    </citation>
    <scope>NUCLEOTIDE SEQUENCE [LARGE SCALE GENOMIC DNA]</scope>
    <source>
        <strain evidence="4 5">DSM 108379</strain>
    </source>
</reference>
<evidence type="ECO:0000256" key="1">
    <source>
        <dbReference type="ARBA" id="ARBA00006484"/>
    </source>
</evidence>
<dbReference type="EMBL" id="SKBN01000323">
    <property type="protein sequence ID" value="TGJ79026.1"/>
    <property type="molecule type" value="Genomic_DNA"/>
</dbReference>